<dbReference type="CDD" id="cd18103">
    <property type="entry name" value="SpoU-like_RlmB"/>
    <property type="match status" value="1"/>
</dbReference>
<dbReference type="SMART" id="SM00967">
    <property type="entry name" value="SpoU_sub_bind"/>
    <property type="match status" value="1"/>
</dbReference>
<proteinExistence type="predicted"/>
<dbReference type="Gene3D" id="3.40.1280.10">
    <property type="match status" value="1"/>
</dbReference>
<dbReference type="GO" id="GO:0003723">
    <property type="term" value="F:RNA binding"/>
    <property type="evidence" value="ECO:0007669"/>
    <property type="project" value="InterPro"/>
</dbReference>
<dbReference type="InterPro" id="IPR029064">
    <property type="entry name" value="Ribosomal_eL30-like_sf"/>
</dbReference>
<accession>A0A2S7T3D1</accession>
<dbReference type="SUPFAM" id="SSF75217">
    <property type="entry name" value="alpha/beta knot"/>
    <property type="match status" value="1"/>
</dbReference>
<dbReference type="Gene3D" id="3.30.1330.30">
    <property type="match status" value="1"/>
</dbReference>
<dbReference type="Pfam" id="PF00588">
    <property type="entry name" value="SpoU_methylase"/>
    <property type="match status" value="1"/>
</dbReference>
<protein>
    <submittedName>
        <fullName evidence="4">23S rRNA (Guanosine(2251)-2'-O)-methyltransferase RlmB</fullName>
    </submittedName>
</protein>
<dbReference type="EMBL" id="MQVX01000001">
    <property type="protein sequence ID" value="PQJ14413.1"/>
    <property type="molecule type" value="Genomic_DNA"/>
</dbReference>
<dbReference type="Pfam" id="PF08032">
    <property type="entry name" value="SpoU_sub_bind"/>
    <property type="match status" value="1"/>
</dbReference>
<dbReference type="GO" id="GO:0008173">
    <property type="term" value="F:RNA methyltransferase activity"/>
    <property type="evidence" value="ECO:0007669"/>
    <property type="project" value="InterPro"/>
</dbReference>
<dbReference type="NCBIfam" id="TIGR00186">
    <property type="entry name" value="rRNA_methyl_3"/>
    <property type="match status" value="1"/>
</dbReference>
<gene>
    <name evidence="4" type="ORF">BST99_00430</name>
</gene>
<dbReference type="RefSeq" id="WP_105000047.1">
    <property type="nucleotide sequence ID" value="NZ_MQVX01000001.1"/>
</dbReference>
<evidence type="ECO:0000313" key="5">
    <source>
        <dbReference type="Proteomes" id="UP000239366"/>
    </source>
</evidence>
<sequence length="252" mass="26851">MAKESLIYGIRAVIEAVEAGKSFNKVFLQKGLQGDLFQQLEGVLRKASVSTSYVPIEKLNRLTPHNHQGAVGQMSPVNFVGLEEVVESALAANKPALFLLLDQVSDVRNYGAIIRTAECTGASGIILAKSGNAPVNEDTIKTSAGAAFNIPLIKVDHLKDAVYYLQASGIQVVGITEKASDSLYEQDLKAPLALLMGSEEKGIHPSLLKLTDARGSLPLLGKIESLNVSVACGIALYEVIRQRLFAPPAAAQ</sequence>
<keyword evidence="1 4" id="KW-0489">Methyltransferase</keyword>
<evidence type="ECO:0000256" key="2">
    <source>
        <dbReference type="ARBA" id="ARBA00022679"/>
    </source>
</evidence>
<name>A0A2S7T3D1_9FLAO</name>
<dbReference type="InterPro" id="IPR013123">
    <property type="entry name" value="SpoU_subst-bd"/>
</dbReference>
<keyword evidence="2 4" id="KW-0808">Transferase</keyword>
<dbReference type="Proteomes" id="UP000239366">
    <property type="component" value="Unassembled WGS sequence"/>
</dbReference>
<feature type="domain" description="RNA 2-O ribose methyltransferase substrate binding" evidence="3">
    <location>
        <begin position="6"/>
        <end position="80"/>
    </location>
</feature>
<dbReference type="GO" id="GO:0005829">
    <property type="term" value="C:cytosol"/>
    <property type="evidence" value="ECO:0007669"/>
    <property type="project" value="TreeGrafter"/>
</dbReference>
<organism evidence="4 5">
    <name type="scientific">Aureicoccus marinus</name>
    <dbReference type="NCBI Taxonomy" id="754435"/>
    <lineage>
        <taxon>Bacteria</taxon>
        <taxon>Pseudomonadati</taxon>
        <taxon>Bacteroidota</taxon>
        <taxon>Flavobacteriia</taxon>
        <taxon>Flavobacteriales</taxon>
        <taxon>Flavobacteriaceae</taxon>
        <taxon>Aureicoccus</taxon>
    </lineage>
</organism>
<dbReference type="GO" id="GO:0006396">
    <property type="term" value="P:RNA processing"/>
    <property type="evidence" value="ECO:0007669"/>
    <property type="project" value="InterPro"/>
</dbReference>
<dbReference type="InterPro" id="IPR029028">
    <property type="entry name" value="Alpha/beta_knot_MTases"/>
</dbReference>
<evidence type="ECO:0000259" key="3">
    <source>
        <dbReference type="SMART" id="SM00967"/>
    </source>
</evidence>
<dbReference type="AlphaFoldDB" id="A0A2S7T3D1"/>
<dbReference type="OrthoDB" id="9794400at2"/>
<dbReference type="InterPro" id="IPR004441">
    <property type="entry name" value="rRNA_MeTrfase_TrmH"/>
</dbReference>
<dbReference type="InterPro" id="IPR029026">
    <property type="entry name" value="tRNA_m1G_MTases_N"/>
</dbReference>
<comment type="caution">
    <text evidence="4">The sequence shown here is derived from an EMBL/GenBank/DDBJ whole genome shotgun (WGS) entry which is preliminary data.</text>
</comment>
<reference evidence="5" key="1">
    <citation type="submission" date="2016-11" db="EMBL/GenBank/DDBJ databases">
        <title>Trade-off between light-utilization and light-protection in marine flavobacteria.</title>
        <authorList>
            <person name="Kumagai Y."/>
            <person name="Yoshizawa S."/>
            <person name="Kogure K."/>
        </authorList>
    </citation>
    <scope>NUCLEOTIDE SEQUENCE [LARGE SCALE GENOMIC DNA]</scope>
    <source>
        <strain evidence="5">SG-18</strain>
    </source>
</reference>
<evidence type="ECO:0000313" key="4">
    <source>
        <dbReference type="EMBL" id="PQJ14413.1"/>
    </source>
</evidence>
<dbReference type="InterPro" id="IPR001537">
    <property type="entry name" value="SpoU_MeTrfase"/>
</dbReference>
<dbReference type="GO" id="GO:0032259">
    <property type="term" value="P:methylation"/>
    <property type="evidence" value="ECO:0007669"/>
    <property type="project" value="UniProtKB-KW"/>
</dbReference>
<keyword evidence="5" id="KW-1185">Reference proteome</keyword>
<dbReference type="PANTHER" id="PTHR46429">
    <property type="entry name" value="23S RRNA (GUANOSINE-2'-O-)-METHYLTRANSFERASE RLMB"/>
    <property type="match status" value="1"/>
</dbReference>
<dbReference type="PANTHER" id="PTHR46429:SF1">
    <property type="entry name" value="23S RRNA (GUANOSINE-2'-O-)-METHYLTRANSFERASE RLMB"/>
    <property type="match status" value="1"/>
</dbReference>
<dbReference type="SUPFAM" id="SSF55315">
    <property type="entry name" value="L30e-like"/>
    <property type="match status" value="1"/>
</dbReference>
<evidence type="ECO:0000256" key="1">
    <source>
        <dbReference type="ARBA" id="ARBA00022603"/>
    </source>
</evidence>